<dbReference type="AlphaFoldDB" id="A0A0E9UTJ5"/>
<protein>
    <submittedName>
        <fullName evidence="1">Uncharacterized protein</fullName>
    </submittedName>
</protein>
<accession>A0A0E9UTJ5</accession>
<organism evidence="1">
    <name type="scientific">Anguilla anguilla</name>
    <name type="common">European freshwater eel</name>
    <name type="synonym">Muraena anguilla</name>
    <dbReference type="NCBI Taxonomy" id="7936"/>
    <lineage>
        <taxon>Eukaryota</taxon>
        <taxon>Metazoa</taxon>
        <taxon>Chordata</taxon>
        <taxon>Craniata</taxon>
        <taxon>Vertebrata</taxon>
        <taxon>Euteleostomi</taxon>
        <taxon>Actinopterygii</taxon>
        <taxon>Neopterygii</taxon>
        <taxon>Teleostei</taxon>
        <taxon>Anguilliformes</taxon>
        <taxon>Anguillidae</taxon>
        <taxon>Anguilla</taxon>
    </lineage>
</organism>
<reference evidence="1" key="1">
    <citation type="submission" date="2014-11" db="EMBL/GenBank/DDBJ databases">
        <authorList>
            <person name="Amaro Gonzalez C."/>
        </authorList>
    </citation>
    <scope>NUCLEOTIDE SEQUENCE</scope>
</reference>
<dbReference type="EMBL" id="GBXM01039506">
    <property type="protein sequence ID" value="JAH69071.1"/>
    <property type="molecule type" value="Transcribed_RNA"/>
</dbReference>
<sequence length="30" mass="3797">MQFEIKLYYVPEPRVLPYARCPERRVWLRS</sequence>
<proteinExistence type="predicted"/>
<evidence type="ECO:0000313" key="1">
    <source>
        <dbReference type="EMBL" id="JAH69071.1"/>
    </source>
</evidence>
<name>A0A0E9UTJ5_ANGAN</name>
<reference evidence="1" key="2">
    <citation type="journal article" date="2015" name="Fish Shellfish Immunol.">
        <title>Early steps in the European eel (Anguilla anguilla)-Vibrio vulnificus interaction in the gills: Role of the RtxA13 toxin.</title>
        <authorList>
            <person name="Callol A."/>
            <person name="Pajuelo D."/>
            <person name="Ebbesson L."/>
            <person name="Teles M."/>
            <person name="MacKenzie S."/>
            <person name="Amaro C."/>
        </authorList>
    </citation>
    <scope>NUCLEOTIDE SEQUENCE</scope>
</reference>